<feature type="non-terminal residue" evidence="1">
    <location>
        <position position="1"/>
    </location>
</feature>
<sequence length="115" mass="13144">VDYDNFGFRKIETVEDAETALTYPKLSFEQCIECIQVLREAGKWRLHHLAAERAVQEGFGVNRSFPRKKVRQAALEVLDAYLEQAPGLDELRGCLERGISWLEQLSEVEGFDPTT</sequence>
<dbReference type="EMBL" id="UINC01045060">
    <property type="protein sequence ID" value="SVB51350.1"/>
    <property type="molecule type" value="Genomic_DNA"/>
</dbReference>
<gene>
    <name evidence="1" type="ORF">METZ01_LOCUS204204</name>
</gene>
<reference evidence="1" key="1">
    <citation type="submission" date="2018-05" db="EMBL/GenBank/DDBJ databases">
        <authorList>
            <person name="Lanie J.A."/>
            <person name="Ng W.-L."/>
            <person name="Kazmierczak K.M."/>
            <person name="Andrzejewski T.M."/>
            <person name="Davidsen T.M."/>
            <person name="Wayne K.J."/>
            <person name="Tettelin H."/>
            <person name="Glass J.I."/>
            <person name="Rusch D."/>
            <person name="Podicherti R."/>
            <person name="Tsui H.-C.T."/>
            <person name="Winkler M.E."/>
        </authorList>
    </citation>
    <scope>NUCLEOTIDE SEQUENCE</scope>
</reference>
<name>A0A382EKY1_9ZZZZ</name>
<dbReference type="AlphaFoldDB" id="A0A382EKY1"/>
<protein>
    <submittedName>
        <fullName evidence="1">Uncharacterized protein</fullName>
    </submittedName>
</protein>
<accession>A0A382EKY1</accession>
<evidence type="ECO:0000313" key="1">
    <source>
        <dbReference type="EMBL" id="SVB51350.1"/>
    </source>
</evidence>
<feature type="non-terminal residue" evidence="1">
    <location>
        <position position="115"/>
    </location>
</feature>
<organism evidence="1">
    <name type="scientific">marine metagenome</name>
    <dbReference type="NCBI Taxonomy" id="408172"/>
    <lineage>
        <taxon>unclassified sequences</taxon>
        <taxon>metagenomes</taxon>
        <taxon>ecological metagenomes</taxon>
    </lineage>
</organism>
<proteinExistence type="predicted"/>